<comment type="subcellular location">
    <subcellularLocation>
        <location evidence="1">Cell membrane</location>
        <topology evidence="1">Multi-pass membrane protein</topology>
    </subcellularLocation>
</comment>
<dbReference type="InterPro" id="IPR011701">
    <property type="entry name" value="MFS"/>
</dbReference>
<dbReference type="Gene3D" id="1.20.1250.20">
    <property type="entry name" value="MFS general substrate transporter like domains"/>
    <property type="match status" value="1"/>
</dbReference>
<evidence type="ECO:0000256" key="6">
    <source>
        <dbReference type="ARBA" id="ARBA00023136"/>
    </source>
</evidence>
<dbReference type="Pfam" id="PF07690">
    <property type="entry name" value="MFS_1"/>
    <property type="match status" value="1"/>
</dbReference>
<dbReference type="EMBL" id="JBHUMQ010000050">
    <property type="protein sequence ID" value="MFD2695672.1"/>
    <property type="molecule type" value="Genomic_DNA"/>
</dbReference>
<feature type="transmembrane region" description="Helical" evidence="7">
    <location>
        <begin position="161"/>
        <end position="183"/>
    </location>
</feature>
<evidence type="ECO:0000313" key="10">
    <source>
        <dbReference type="Proteomes" id="UP001597399"/>
    </source>
</evidence>
<evidence type="ECO:0000256" key="4">
    <source>
        <dbReference type="ARBA" id="ARBA00022692"/>
    </source>
</evidence>
<evidence type="ECO:0000313" key="9">
    <source>
        <dbReference type="EMBL" id="MFD2695672.1"/>
    </source>
</evidence>
<evidence type="ECO:0000256" key="3">
    <source>
        <dbReference type="ARBA" id="ARBA00022475"/>
    </source>
</evidence>
<comment type="caution">
    <text evidence="9">The sequence shown here is derived from an EMBL/GenBank/DDBJ whole genome shotgun (WGS) entry which is preliminary data.</text>
</comment>
<keyword evidence="2" id="KW-0813">Transport</keyword>
<keyword evidence="4 7" id="KW-0812">Transmembrane</keyword>
<feature type="transmembrane region" description="Helical" evidence="7">
    <location>
        <begin position="270"/>
        <end position="301"/>
    </location>
</feature>
<evidence type="ECO:0000259" key="8">
    <source>
        <dbReference type="PROSITE" id="PS50850"/>
    </source>
</evidence>
<evidence type="ECO:0000256" key="2">
    <source>
        <dbReference type="ARBA" id="ARBA00022448"/>
    </source>
</evidence>
<protein>
    <submittedName>
        <fullName evidence="9">MFS transporter</fullName>
    </submittedName>
</protein>
<feature type="domain" description="Major facilitator superfamily (MFS) profile" evidence="8">
    <location>
        <begin position="6"/>
        <end position="380"/>
    </location>
</feature>
<sequence>MKSMWKVYVLALISFLIGTSQFVTSGFLDQIASSMDINVSQAGQFTTVYALTYAIGTPVLISLTAKMDRRRLTLYALGVFIIGNLLAYFFPSFVFFTVSRIIVALGAGVVIVTALTLAAKIAPPGKQASSIATVTIGFTMALIIGVPIGRLLSTAFGWRSVFLDISLFGALATIVIVAIIPKVQGDEAIPLMKQLALLRDPKVLFGLSITLFWLSGYAIVYIYISPYLLKGLSLSENLLSPALLVFGIACLVGSKAGGYCADKFGITRTLMIGMSFTILSLIFLSLTAHHPIILFLFLFLWSCSVWSSQPAQLYNLATIVPTQSGIMLSLNQSVSQISMAIGAALGGTMINTFSLSSLSWFGTIGVIIAIVLVWGLHRVKNNSSGI</sequence>
<accession>A0ABW5S931</accession>
<proteinExistence type="predicted"/>
<evidence type="ECO:0000256" key="1">
    <source>
        <dbReference type="ARBA" id="ARBA00004651"/>
    </source>
</evidence>
<reference evidence="10" key="1">
    <citation type="journal article" date="2019" name="Int. J. Syst. Evol. Microbiol.">
        <title>The Global Catalogue of Microorganisms (GCM) 10K type strain sequencing project: providing services to taxonomists for standard genome sequencing and annotation.</title>
        <authorList>
            <consortium name="The Broad Institute Genomics Platform"/>
            <consortium name="The Broad Institute Genome Sequencing Center for Infectious Disease"/>
            <person name="Wu L."/>
            <person name="Ma J."/>
        </authorList>
    </citation>
    <scope>NUCLEOTIDE SEQUENCE [LARGE SCALE GENOMIC DNA]</scope>
    <source>
        <strain evidence="10">TISTR 2466</strain>
    </source>
</reference>
<dbReference type="Proteomes" id="UP001597399">
    <property type="component" value="Unassembled WGS sequence"/>
</dbReference>
<keyword evidence="6 7" id="KW-0472">Membrane</keyword>
<name>A0ABW5S931_9BACL</name>
<dbReference type="PANTHER" id="PTHR43124">
    <property type="entry name" value="PURINE EFFLUX PUMP PBUE"/>
    <property type="match status" value="1"/>
</dbReference>
<dbReference type="PANTHER" id="PTHR43124:SF10">
    <property type="entry name" value="PURINE EFFLUX PUMP PBUE"/>
    <property type="match status" value="1"/>
</dbReference>
<feature type="transmembrane region" description="Helical" evidence="7">
    <location>
        <begin position="131"/>
        <end position="149"/>
    </location>
</feature>
<feature type="transmembrane region" description="Helical" evidence="7">
    <location>
        <begin position="360"/>
        <end position="377"/>
    </location>
</feature>
<dbReference type="InterPro" id="IPR020846">
    <property type="entry name" value="MFS_dom"/>
</dbReference>
<keyword evidence="5 7" id="KW-1133">Transmembrane helix</keyword>
<feature type="transmembrane region" description="Helical" evidence="7">
    <location>
        <begin position="72"/>
        <end position="95"/>
    </location>
</feature>
<dbReference type="InterPro" id="IPR036259">
    <property type="entry name" value="MFS_trans_sf"/>
</dbReference>
<dbReference type="RefSeq" id="WP_253063021.1">
    <property type="nucleotide sequence ID" value="NZ_JAMXWM010000017.1"/>
</dbReference>
<feature type="transmembrane region" description="Helical" evidence="7">
    <location>
        <begin position="101"/>
        <end position="119"/>
    </location>
</feature>
<evidence type="ECO:0000256" key="5">
    <source>
        <dbReference type="ARBA" id="ARBA00022989"/>
    </source>
</evidence>
<evidence type="ECO:0000256" key="7">
    <source>
        <dbReference type="SAM" id="Phobius"/>
    </source>
</evidence>
<keyword evidence="3" id="KW-1003">Cell membrane</keyword>
<feature type="transmembrane region" description="Helical" evidence="7">
    <location>
        <begin position="239"/>
        <end position="258"/>
    </location>
</feature>
<organism evidence="9 10">
    <name type="scientific">Sporolactobacillus shoreicorticis</name>
    <dbReference type="NCBI Taxonomy" id="1923877"/>
    <lineage>
        <taxon>Bacteria</taxon>
        <taxon>Bacillati</taxon>
        <taxon>Bacillota</taxon>
        <taxon>Bacilli</taxon>
        <taxon>Bacillales</taxon>
        <taxon>Sporolactobacillaceae</taxon>
        <taxon>Sporolactobacillus</taxon>
    </lineage>
</organism>
<feature type="transmembrane region" description="Helical" evidence="7">
    <location>
        <begin position="46"/>
        <end position="65"/>
    </location>
</feature>
<dbReference type="CDD" id="cd17324">
    <property type="entry name" value="MFS_NepI_like"/>
    <property type="match status" value="1"/>
</dbReference>
<dbReference type="PROSITE" id="PS50850">
    <property type="entry name" value="MFS"/>
    <property type="match status" value="1"/>
</dbReference>
<feature type="transmembrane region" description="Helical" evidence="7">
    <location>
        <begin position="203"/>
        <end position="224"/>
    </location>
</feature>
<gene>
    <name evidence="9" type="ORF">ACFSUE_18885</name>
</gene>
<dbReference type="SUPFAM" id="SSF103473">
    <property type="entry name" value="MFS general substrate transporter"/>
    <property type="match status" value="1"/>
</dbReference>
<keyword evidence="10" id="KW-1185">Reference proteome</keyword>
<dbReference type="InterPro" id="IPR050189">
    <property type="entry name" value="MFS_Efflux_Transporters"/>
</dbReference>